<dbReference type="InterPro" id="IPR052709">
    <property type="entry name" value="Transposase-MT_Hybrid"/>
</dbReference>
<gene>
    <name evidence="1" type="ORF">CDAR_263121</name>
</gene>
<dbReference type="EMBL" id="BPLQ01006841">
    <property type="protein sequence ID" value="GIY25611.1"/>
    <property type="molecule type" value="Genomic_DNA"/>
</dbReference>
<evidence type="ECO:0000313" key="2">
    <source>
        <dbReference type="Proteomes" id="UP001054837"/>
    </source>
</evidence>
<dbReference type="AlphaFoldDB" id="A0AAV4RXM1"/>
<evidence type="ECO:0000313" key="1">
    <source>
        <dbReference type="EMBL" id="GIY25611.1"/>
    </source>
</evidence>
<proteinExistence type="predicted"/>
<sequence>MKHLIPFATDKTTRQHQFETRMIENLSEWATRQGKVILSDNIAPSHTVKVVRDTISVLGWKLLLHQSYSSDLVFSDYQLFSLMSRALSMKHFNNYEDVEKMAS</sequence>
<dbReference type="Proteomes" id="UP001054837">
    <property type="component" value="Unassembled WGS sequence"/>
</dbReference>
<evidence type="ECO:0008006" key="3">
    <source>
        <dbReference type="Google" id="ProtNLM"/>
    </source>
</evidence>
<name>A0AAV4RXM1_9ARAC</name>
<dbReference type="Gene3D" id="3.30.420.10">
    <property type="entry name" value="Ribonuclease H-like superfamily/Ribonuclease H"/>
    <property type="match status" value="1"/>
</dbReference>
<protein>
    <recommendedName>
        <fullName evidence="3">Transposase</fullName>
    </recommendedName>
</protein>
<dbReference type="PANTHER" id="PTHR46060:SF3">
    <property type="entry name" value="PROTEIN GVQW3"/>
    <property type="match status" value="1"/>
</dbReference>
<dbReference type="PANTHER" id="PTHR46060">
    <property type="entry name" value="MARINER MOS1 TRANSPOSASE-LIKE PROTEIN"/>
    <property type="match status" value="1"/>
</dbReference>
<comment type="caution">
    <text evidence="1">The sequence shown here is derived from an EMBL/GenBank/DDBJ whole genome shotgun (WGS) entry which is preliminary data.</text>
</comment>
<accession>A0AAV4RXM1</accession>
<dbReference type="GO" id="GO:0003676">
    <property type="term" value="F:nucleic acid binding"/>
    <property type="evidence" value="ECO:0007669"/>
    <property type="project" value="InterPro"/>
</dbReference>
<organism evidence="1 2">
    <name type="scientific">Caerostris darwini</name>
    <dbReference type="NCBI Taxonomy" id="1538125"/>
    <lineage>
        <taxon>Eukaryota</taxon>
        <taxon>Metazoa</taxon>
        <taxon>Ecdysozoa</taxon>
        <taxon>Arthropoda</taxon>
        <taxon>Chelicerata</taxon>
        <taxon>Arachnida</taxon>
        <taxon>Araneae</taxon>
        <taxon>Araneomorphae</taxon>
        <taxon>Entelegynae</taxon>
        <taxon>Araneoidea</taxon>
        <taxon>Araneidae</taxon>
        <taxon>Caerostris</taxon>
    </lineage>
</organism>
<keyword evidence="2" id="KW-1185">Reference proteome</keyword>
<dbReference type="InterPro" id="IPR036397">
    <property type="entry name" value="RNaseH_sf"/>
</dbReference>
<reference evidence="1 2" key="1">
    <citation type="submission" date="2021-06" db="EMBL/GenBank/DDBJ databases">
        <title>Caerostris darwini draft genome.</title>
        <authorList>
            <person name="Kono N."/>
            <person name="Arakawa K."/>
        </authorList>
    </citation>
    <scope>NUCLEOTIDE SEQUENCE [LARGE SCALE GENOMIC DNA]</scope>
</reference>